<name>G7JD45_MEDTR</name>
<dbReference type="Proteomes" id="UP000002051">
    <property type="component" value="Chromosome 4"/>
</dbReference>
<proteinExistence type="predicted"/>
<dbReference type="PaxDb" id="3880-AES92383"/>
<sequence>MSPTVGDLFRSPTGDGAINHGLVQVDEYVNKLITSMLIALNGKVPMPTNMTISMSPDLQCWRRQSHCH</sequence>
<dbReference type="AlphaFoldDB" id="G7JD45"/>
<dbReference type="EMBL" id="CM001220">
    <property type="protein sequence ID" value="AES92383.1"/>
    <property type="molecule type" value="Genomic_DNA"/>
</dbReference>
<evidence type="ECO:0000313" key="3">
    <source>
        <dbReference type="Proteomes" id="UP000002051"/>
    </source>
</evidence>
<accession>G7JD45</accession>
<evidence type="ECO:0000313" key="1">
    <source>
        <dbReference type="EMBL" id="AES92383.1"/>
    </source>
</evidence>
<gene>
    <name evidence="1" type="ordered locus">MTR_4g128920</name>
</gene>
<dbReference type="HOGENOM" id="CLU_2797787_0_0_1"/>
<reference evidence="2" key="3">
    <citation type="submission" date="2015-04" db="UniProtKB">
        <authorList>
            <consortium name="EnsemblPlants"/>
        </authorList>
    </citation>
    <scope>IDENTIFICATION</scope>
    <source>
        <strain evidence="2">cv. Jemalong A17</strain>
    </source>
</reference>
<reference evidence="1 3" key="2">
    <citation type="journal article" date="2014" name="BMC Genomics">
        <title>An improved genome release (version Mt4.0) for the model legume Medicago truncatula.</title>
        <authorList>
            <person name="Tang H."/>
            <person name="Krishnakumar V."/>
            <person name="Bidwell S."/>
            <person name="Rosen B."/>
            <person name="Chan A."/>
            <person name="Zhou S."/>
            <person name="Gentzbittel L."/>
            <person name="Childs K.L."/>
            <person name="Yandell M."/>
            <person name="Gundlach H."/>
            <person name="Mayer K.F."/>
            <person name="Schwartz D.C."/>
            <person name="Town C.D."/>
        </authorList>
    </citation>
    <scope>GENOME REANNOTATION</scope>
    <source>
        <strain evidence="2 3">cv. Jemalong A17</strain>
    </source>
</reference>
<organism evidence="1 3">
    <name type="scientific">Medicago truncatula</name>
    <name type="common">Barrel medic</name>
    <name type="synonym">Medicago tribuloides</name>
    <dbReference type="NCBI Taxonomy" id="3880"/>
    <lineage>
        <taxon>Eukaryota</taxon>
        <taxon>Viridiplantae</taxon>
        <taxon>Streptophyta</taxon>
        <taxon>Embryophyta</taxon>
        <taxon>Tracheophyta</taxon>
        <taxon>Spermatophyta</taxon>
        <taxon>Magnoliopsida</taxon>
        <taxon>eudicotyledons</taxon>
        <taxon>Gunneridae</taxon>
        <taxon>Pentapetalae</taxon>
        <taxon>rosids</taxon>
        <taxon>fabids</taxon>
        <taxon>Fabales</taxon>
        <taxon>Fabaceae</taxon>
        <taxon>Papilionoideae</taxon>
        <taxon>50 kb inversion clade</taxon>
        <taxon>NPAAA clade</taxon>
        <taxon>Hologalegina</taxon>
        <taxon>IRL clade</taxon>
        <taxon>Trifolieae</taxon>
        <taxon>Medicago</taxon>
    </lineage>
</organism>
<reference evidence="1 3" key="1">
    <citation type="journal article" date="2011" name="Nature">
        <title>The Medicago genome provides insight into the evolution of rhizobial symbioses.</title>
        <authorList>
            <person name="Young N.D."/>
            <person name="Debelle F."/>
            <person name="Oldroyd G.E."/>
            <person name="Geurts R."/>
            <person name="Cannon S.B."/>
            <person name="Udvardi M.K."/>
            <person name="Benedito V.A."/>
            <person name="Mayer K.F."/>
            <person name="Gouzy J."/>
            <person name="Schoof H."/>
            <person name="Van de Peer Y."/>
            <person name="Proost S."/>
            <person name="Cook D.R."/>
            <person name="Meyers B.C."/>
            <person name="Spannagl M."/>
            <person name="Cheung F."/>
            <person name="De Mita S."/>
            <person name="Krishnakumar V."/>
            <person name="Gundlach H."/>
            <person name="Zhou S."/>
            <person name="Mudge J."/>
            <person name="Bharti A.K."/>
            <person name="Murray J.D."/>
            <person name="Naoumkina M.A."/>
            <person name="Rosen B."/>
            <person name="Silverstein K.A."/>
            <person name="Tang H."/>
            <person name="Rombauts S."/>
            <person name="Zhao P.X."/>
            <person name="Zhou P."/>
            <person name="Barbe V."/>
            <person name="Bardou P."/>
            <person name="Bechner M."/>
            <person name="Bellec A."/>
            <person name="Berger A."/>
            <person name="Berges H."/>
            <person name="Bidwell S."/>
            <person name="Bisseling T."/>
            <person name="Choisne N."/>
            <person name="Couloux A."/>
            <person name="Denny R."/>
            <person name="Deshpande S."/>
            <person name="Dai X."/>
            <person name="Doyle J.J."/>
            <person name="Dudez A.M."/>
            <person name="Farmer A.D."/>
            <person name="Fouteau S."/>
            <person name="Franken C."/>
            <person name="Gibelin C."/>
            <person name="Gish J."/>
            <person name="Goldstein S."/>
            <person name="Gonzalez A.J."/>
            <person name="Green P.J."/>
            <person name="Hallab A."/>
            <person name="Hartog M."/>
            <person name="Hua A."/>
            <person name="Humphray S.J."/>
            <person name="Jeong D.H."/>
            <person name="Jing Y."/>
            <person name="Jocker A."/>
            <person name="Kenton S.M."/>
            <person name="Kim D.J."/>
            <person name="Klee K."/>
            <person name="Lai H."/>
            <person name="Lang C."/>
            <person name="Lin S."/>
            <person name="Macmil S.L."/>
            <person name="Magdelenat G."/>
            <person name="Matthews L."/>
            <person name="McCorrison J."/>
            <person name="Monaghan E.L."/>
            <person name="Mun J.H."/>
            <person name="Najar F.Z."/>
            <person name="Nicholson C."/>
            <person name="Noirot C."/>
            <person name="O'Bleness M."/>
            <person name="Paule C.R."/>
            <person name="Poulain J."/>
            <person name="Prion F."/>
            <person name="Qin B."/>
            <person name="Qu C."/>
            <person name="Retzel E.F."/>
            <person name="Riddle C."/>
            <person name="Sallet E."/>
            <person name="Samain S."/>
            <person name="Samson N."/>
            <person name="Sanders I."/>
            <person name="Saurat O."/>
            <person name="Scarpelli C."/>
            <person name="Schiex T."/>
            <person name="Segurens B."/>
            <person name="Severin A.J."/>
            <person name="Sherrier D.J."/>
            <person name="Shi R."/>
            <person name="Sims S."/>
            <person name="Singer S.R."/>
            <person name="Sinharoy S."/>
            <person name="Sterck L."/>
            <person name="Viollet A."/>
            <person name="Wang B.B."/>
            <person name="Wang K."/>
            <person name="Wang M."/>
            <person name="Wang X."/>
            <person name="Warfsmann J."/>
            <person name="Weissenbach J."/>
            <person name="White D.D."/>
            <person name="White J.D."/>
            <person name="Wiley G.B."/>
            <person name="Wincker P."/>
            <person name="Xing Y."/>
            <person name="Yang L."/>
            <person name="Yao Z."/>
            <person name="Ying F."/>
            <person name="Zhai J."/>
            <person name="Zhou L."/>
            <person name="Zuber A."/>
            <person name="Denarie J."/>
            <person name="Dixon R.A."/>
            <person name="May G.D."/>
            <person name="Schwartz D.C."/>
            <person name="Rogers J."/>
            <person name="Quetier F."/>
            <person name="Town C.D."/>
            <person name="Roe B.A."/>
        </authorList>
    </citation>
    <scope>NUCLEOTIDE SEQUENCE [LARGE SCALE GENOMIC DNA]</scope>
    <source>
        <strain evidence="1">A17</strain>
        <strain evidence="2 3">cv. Jemalong A17</strain>
    </source>
</reference>
<evidence type="ECO:0000313" key="2">
    <source>
        <dbReference type="EnsemblPlants" id="AES92383"/>
    </source>
</evidence>
<protein>
    <submittedName>
        <fullName evidence="1 2">Uncharacterized protein</fullName>
    </submittedName>
</protein>
<dbReference type="EnsemblPlants" id="AES92383">
    <property type="protein sequence ID" value="AES92383"/>
    <property type="gene ID" value="MTR_4g128920"/>
</dbReference>
<keyword evidence="3" id="KW-1185">Reference proteome</keyword>